<dbReference type="InterPro" id="IPR000850">
    <property type="entry name" value="Adenylat/UMP-CMP_kin"/>
</dbReference>
<evidence type="ECO:0000256" key="6">
    <source>
        <dbReference type="HAMAP-Rule" id="MF_00235"/>
    </source>
</evidence>
<dbReference type="Pfam" id="PF00406">
    <property type="entry name" value="ADK"/>
    <property type="match status" value="1"/>
</dbReference>
<dbReference type="GO" id="GO:0008270">
    <property type="term" value="F:zinc ion binding"/>
    <property type="evidence" value="ECO:0007669"/>
    <property type="project" value="UniProtKB-UniRule"/>
</dbReference>
<comment type="catalytic activity">
    <reaction evidence="6 8">
        <text>AMP + ATP = 2 ADP</text>
        <dbReference type="Rhea" id="RHEA:12973"/>
        <dbReference type="ChEBI" id="CHEBI:30616"/>
        <dbReference type="ChEBI" id="CHEBI:456215"/>
        <dbReference type="ChEBI" id="CHEBI:456216"/>
        <dbReference type="EC" id="2.7.4.3"/>
    </reaction>
</comment>
<evidence type="ECO:0000313" key="9">
    <source>
        <dbReference type="EMBL" id="ASU14330.1"/>
    </source>
</evidence>
<name>A0A223M9U8_MESHO</name>
<dbReference type="UniPathway" id="UPA00588">
    <property type="reaction ID" value="UER00649"/>
</dbReference>
<comment type="subunit">
    <text evidence="6 8">Monomer.</text>
</comment>
<keyword evidence="1 6" id="KW-0808">Transferase</keyword>
<dbReference type="GO" id="GO:0004017">
    <property type="term" value="F:AMP kinase activity"/>
    <property type="evidence" value="ECO:0007669"/>
    <property type="project" value="UniProtKB-UniRule"/>
</dbReference>
<keyword evidence="6" id="KW-0963">Cytoplasm</keyword>
<dbReference type="RefSeq" id="WP_011283965.1">
    <property type="nucleotide sequence ID" value="NZ_CP038641.1"/>
</dbReference>
<evidence type="ECO:0000256" key="4">
    <source>
        <dbReference type="ARBA" id="ARBA00022777"/>
    </source>
</evidence>
<dbReference type="EMBL" id="CP022714">
    <property type="protein sequence ID" value="ASU14330.1"/>
    <property type="molecule type" value="Genomic_DNA"/>
</dbReference>
<feature type="binding site" evidence="6">
    <location>
        <position position="40"/>
    </location>
    <ligand>
        <name>AMP</name>
        <dbReference type="ChEBI" id="CHEBI:456215"/>
    </ligand>
</feature>
<dbReference type="InterPro" id="IPR027417">
    <property type="entry name" value="P-loop_NTPase"/>
</dbReference>
<dbReference type="Pfam" id="PF05191">
    <property type="entry name" value="ADK_lid"/>
    <property type="match status" value="1"/>
</dbReference>
<dbReference type="GO" id="GO:0005737">
    <property type="term" value="C:cytoplasm"/>
    <property type="evidence" value="ECO:0007669"/>
    <property type="project" value="UniProtKB-SubCell"/>
</dbReference>
<feature type="binding site" evidence="6">
    <location>
        <position position="130"/>
    </location>
    <ligand>
        <name>Zn(2+)</name>
        <dbReference type="ChEBI" id="CHEBI:29105"/>
        <note>structural</note>
    </ligand>
</feature>
<feature type="binding site" evidence="6">
    <location>
        <begin position="14"/>
        <end position="19"/>
    </location>
    <ligand>
        <name>ATP</name>
        <dbReference type="ChEBI" id="CHEBI:30616"/>
    </ligand>
</feature>
<dbReference type="PANTHER" id="PTHR23359">
    <property type="entry name" value="NUCLEOTIDE KINASE"/>
    <property type="match status" value="1"/>
</dbReference>
<feature type="binding site" evidence="6">
    <location>
        <position position="35"/>
    </location>
    <ligand>
        <name>AMP</name>
        <dbReference type="ChEBI" id="CHEBI:456215"/>
    </ligand>
</feature>
<dbReference type="HAMAP" id="MF_00235">
    <property type="entry name" value="Adenylate_kinase_Adk"/>
    <property type="match status" value="1"/>
</dbReference>
<dbReference type="PROSITE" id="PS00113">
    <property type="entry name" value="ADENYLATE_KINASE"/>
    <property type="match status" value="1"/>
</dbReference>
<feature type="binding site" evidence="6">
    <location>
        <position position="153"/>
    </location>
    <ligand>
        <name>Zn(2+)</name>
        <dbReference type="ChEBI" id="CHEBI:29105"/>
        <note>structural</note>
    </ligand>
</feature>
<comment type="similarity">
    <text evidence="6 7">Belongs to the adenylate kinase family.</text>
</comment>
<feature type="region of interest" description="LID" evidence="6">
    <location>
        <begin position="126"/>
        <end position="163"/>
    </location>
</feature>
<feature type="binding site" evidence="6">
    <location>
        <position position="199"/>
    </location>
    <ligand>
        <name>ATP</name>
        <dbReference type="ChEBI" id="CHEBI:30616"/>
    </ligand>
</feature>
<dbReference type="CDD" id="cd01428">
    <property type="entry name" value="ADK"/>
    <property type="match status" value="1"/>
</dbReference>
<dbReference type="InterPro" id="IPR006259">
    <property type="entry name" value="Adenyl_kin_sub"/>
</dbReference>
<feature type="binding site" evidence="6">
    <location>
        <begin position="136"/>
        <end position="137"/>
    </location>
    <ligand>
        <name>ATP</name>
        <dbReference type="ChEBI" id="CHEBI:30616"/>
    </ligand>
</feature>
<keyword evidence="4 6" id="KW-0418">Kinase</keyword>
<dbReference type="SMR" id="A0A223M9U8"/>
<dbReference type="GeneID" id="41334473"/>
<evidence type="ECO:0000256" key="7">
    <source>
        <dbReference type="RuleBase" id="RU003330"/>
    </source>
</evidence>
<feature type="binding site" evidence="6">
    <location>
        <begin position="61"/>
        <end position="63"/>
    </location>
    <ligand>
        <name>AMP</name>
        <dbReference type="ChEBI" id="CHEBI:456215"/>
    </ligand>
</feature>
<protein>
    <recommendedName>
        <fullName evidence="6 8">Adenylate kinase</fullName>
        <shortName evidence="6">AK</shortName>
        <ecNumber evidence="6 8">2.7.4.3</ecNumber>
    </recommendedName>
    <alternativeName>
        <fullName evidence="6">ATP-AMP transphosphorylase</fullName>
    </alternativeName>
    <alternativeName>
        <fullName evidence="6">ATP:AMP phosphotransferase</fullName>
    </alternativeName>
    <alternativeName>
        <fullName evidence="6">Adenylate monophosphate kinase</fullName>
    </alternativeName>
</protein>
<feature type="binding site" evidence="6">
    <location>
        <begin position="89"/>
        <end position="92"/>
    </location>
    <ligand>
        <name>AMP</name>
        <dbReference type="ChEBI" id="CHEBI:456215"/>
    </ligand>
</feature>
<proteinExistence type="inferred from homology"/>
<dbReference type="SUPFAM" id="SSF52540">
    <property type="entry name" value="P-loop containing nucleoside triphosphate hydrolases"/>
    <property type="match status" value="1"/>
</dbReference>
<comment type="pathway">
    <text evidence="6">Purine metabolism; AMP biosynthesis via salvage pathway; AMP from ADP: step 1/1.</text>
</comment>
<dbReference type="SUPFAM" id="SSF57774">
    <property type="entry name" value="Microbial and mitochondrial ADK, insert 'zinc finger' domain"/>
    <property type="match status" value="1"/>
</dbReference>
<dbReference type="GO" id="GO:0044209">
    <property type="term" value="P:AMP salvage"/>
    <property type="evidence" value="ECO:0007669"/>
    <property type="project" value="UniProtKB-UniRule"/>
</dbReference>
<feature type="binding site" evidence="6">
    <location>
        <position position="96"/>
    </location>
    <ligand>
        <name>AMP</name>
        <dbReference type="ChEBI" id="CHEBI:456215"/>
    </ligand>
</feature>
<dbReference type="NCBIfam" id="TIGR01351">
    <property type="entry name" value="adk"/>
    <property type="match status" value="1"/>
</dbReference>
<dbReference type="AlphaFoldDB" id="A0A223M9U8"/>
<dbReference type="EC" id="2.7.4.3" evidence="6 8"/>
<dbReference type="Gene3D" id="3.40.50.300">
    <property type="entry name" value="P-loop containing nucleotide triphosphate hydrolases"/>
    <property type="match status" value="1"/>
</dbReference>
<keyword evidence="6" id="KW-0862">Zinc</keyword>
<keyword evidence="2 6" id="KW-0545">Nucleotide biosynthesis</keyword>
<feature type="binding site" evidence="6">
    <location>
        <position position="150"/>
    </location>
    <ligand>
        <name>Zn(2+)</name>
        <dbReference type="ChEBI" id="CHEBI:29105"/>
        <note>structural</note>
    </ligand>
</feature>
<evidence type="ECO:0000256" key="8">
    <source>
        <dbReference type="RuleBase" id="RU003331"/>
    </source>
</evidence>
<keyword evidence="3 6" id="KW-0547">Nucleotide-binding</keyword>
<dbReference type="InterPro" id="IPR036193">
    <property type="entry name" value="ADK_active_lid_dom_sf"/>
</dbReference>
<accession>A0A223M9U8</accession>
<comment type="domain">
    <text evidence="6">Consists of three domains, a large central CORE domain and two small peripheral domains, NMPbind and LID, which undergo movements during catalysis. The LID domain closes over the site of phosphoryl transfer upon ATP binding. Assembling and dissambling the active center during each catalytic cycle provides an effective means to prevent ATP hydrolysis. Some bacteria have evolved a zinc-coordinating structure that stabilizes the LID domain.</text>
</comment>
<dbReference type="Proteomes" id="UP000215452">
    <property type="component" value="Chromosome"/>
</dbReference>
<feature type="binding site" evidence="6">
    <location>
        <position position="171"/>
    </location>
    <ligand>
        <name>AMP</name>
        <dbReference type="ChEBI" id="CHEBI:456215"/>
    </ligand>
</feature>
<evidence type="ECO:0000256" key="5">
    <source>
        <dbReference type="ARBA" id="ARBA00022840"/>
    </source>
</evidence>
<evidence type="ECO:0000256" key="2">
    <source>
        <dbReference type="ARBA" id="ARBA00022727"/>
    </source>
</evidence>
<keyword evidence="5 6" id="KW-0067">ATP-binding</keyword>
<keyword evidence="6" id="KW-0479">Metal-binding</keyword>
<dbReference type="PRINTS" id="PR00094">
    <property type="entry name" value="ADENYLTKNASE"/>
</dbReference>
<comment type="function">
    <text evidence="6">Catalyzes the reversible transfer of the terminal phosphate group between ATP and AMP. Plays an important role in cellular energy homeostasis and in adenine nucleotide metabolism.</text>
</comment>
<dbReference type="GO" id="GO:0005524">
    <property type="term" value="F:ATP binding"/>
    <property type="evidence" value="ECO:0007669"/>
    <property type="project" value="UniProtKB-UniRule"/>
</dbReference>
<feature type="binding site" evidence="6">
    <location>
        <position position="127"/>
    </location>
    <ligand>
        <name>ATP</name>
        <dbReference type="ChEBI" id="CHEBI:30616"/>
    </ligand>
</feature>
<feature type="binding site" evidence="6">
    <location>
        <position position="133"/>
    </location>
    <ligand>
        <name>Zn(2+)</name>
        <dbReference type="ChEBI" id="CHEBI:29105"/>
        <note>structural</note>
    </ligand>
</feature>
<gene>
    <name evidence="6 9" type="primary">adk</name>
    <name evidence="9" type="ORF">CIB43_00434</name>
</gene>
<evidence type="ECO:0000256" key="1">
    <source>
        <dbReference type="ARBA" id="ARBA00022679"/>
    </source>
</evidence>
<evidence type="ECO:0000313" key="10">
    <source>
        <dbReference type="Proteomes" id="UP000215452"/>
    </source>
</evidence>
<sequence>MKSNKKILFIGAPGSGKGTISKILVEKYKLVHISTGDLFRKKISEDSQFAAQIQNYLSSGSYVPDEITNKLVADFIKKIPKNQGYILDGYPRTLQQLEFMIKNGINLDCVFYLKIKNETIISRLSQRLFCQKCQKSYNLLLAKPKNELKCDLDSTDLITRNDDRPEIITHRIEKFNNSVIPIVEFFKKSGIIYYLDAEQTLEETVIEIEKWL</sequence>
<comment type="subcellular location">
    <subcellularLocation>
        <location evidence="6 8">Cytoplasm</location>
    </subcellularLocation>
</comment>
<reference evidence="9 10" key="1">
    <citation type="submission" date="2017-08" db="EMBL/GenBank/DDBJ databases">
        <title>The complete genome sequence of a Mycoplasma hyopneumoniae isolate in Korea.</title>
        <authorList>
            <person name="Han J."/>
            <person name="Lee N."/>
        </authorList>
    </citation>
    <scope>NUCLEOTIDE SEQUENCE [LARGE SCALE GENOMIC DNA]</scope>
    <source>
        <strain evidence="9 10">KM014</strain>
    </source>
</reference>
<evidence type="ECO:0000256" key="3">
    <source>
        <dbReference type="ARBA" id="ARBA00022741"/>
    </source>
</evidence>
<organism evidence="9 10">
    <name type="scientific">Mesomycoplasma hyopneumoniae</name>
    <name type="common">Mycoplasma hyopneumoniae</name>
    <dbReference type="NCBI Taxonomy" id="2099"/>
    <lineage>
        <taxon>Bacteria</taxon>
        <taxon>Bacillati</taxon>
        <taxon>Mycoplasmatota</taxon>
        <taxon>Mycoplasmoidales</taxon>
        <taxon>Metamycoplasmataceae</taxon>
        <taxon>Mesomycoplasma</taxon>
    </lineage>
</organism>
<dbReference type="InterPro" id="IPR007862">
    <property type="entry name" value="Adenylate_kinase_lid-dom"/>
</dbReference>
<feature type="region of interest" description="NMP" evidence="6">
    <location>
        <begin position="34"/>
        <end position="63"/>
    </location>
</feature>
<feature type="binding site" evidence="6">
    <location>
        <position position="160"/>
    </location>
    <ligand>
        <name>AMP</name>
        <dbReference type="ChEBI" id="CHEBI:456215"/>
    </ligand>
</feature>
<dbReference type="InterPro" id="IPR033690">
    <property type="entry name" value="Adenylat_kinase_CS"/>
</dbReference>